<dbReference type="GO" id="GO:0046872">
    <property type="term" value="F:metal ion binding"/>
    <property type="evidence" value="ECO:0007669"/>
    <property type="project" value="UniProtKB-KW"/>
</dbReference>
<keyword evidence="1" id="KW-0645">Protease</keyword>
<keyword evidence="3 5" id="KW-0378">Hydrolase</keyword>
<sequence length="453" mass="49962">MSWKNYLSDRQATYLEDFRAFLSIPSVSAQPAHSQDVQRAAAWLAERFKRAGFLQAEVLPTAGHPVVLAEYCPYPDRPTVLFYGHYDVQPADNPERWNSPPFEPTIVDGRIVARGASDMKGQVMAFLLAAEALIATGALGLNLKALIEGEEEIGSPHLPEFIERNKERLRCDMIINGDSGQLSETTPLLSLGVRGICGLEFDLTGPSHDLHSGSWGGQVQNPLHAMAELVASLHKPDGSVAVKGFYDDVEPLSPELREWYKKIPWDEEEMKRKLGVPAFYGEAGYTPWERITGRPTLEVNGMWGGYTGPGGMTVIPSTAHAKITCRLVPHQDPDRIVALVKAHLEEHLPKGVRLEVRVKEAGAPAFRMRADHPVAQAAKEVLTELYGVPPVETMFGGSVPILSTLKKLLGHDPVSFGFGLEDELIHSPNEFFRLSSFEKGQRGYAMLLLQLAK</sequence>
<gene>
    <name evidence="5" type="primary">dapE_2</name>
    <name evidence="5" type="ORF">Mlute_01158</name>
</gene>
<dbReference type="SUPFAM" id="SSF55031">
    <property type="entry name" value="Bacterial exopeptidase dimerisation domain"/>
    <property type="match status" value="1"/>
</dbReference>
<keyword evidence="2" id="KW-0479">Metal-binding</keyword>
<dbReference type="RefSeq" id="WP_119359818.1">
    <property type="nucleotide sequence ID" value="NZ_QWKZ01000028.1"/>
</dbReference>
<dbReference type="EC" id="3.5.1.18" evidence="5"/>
<dbReference type="InterPro" id="IPR011650">
    <property type="entry name" value="Peptidase_M20_dimer"/>
</dbReference>
<comment type="caution">
    <text evidence="5">The sequence shown here is derived from an EMBL/GenBank/DDBJ whole genome shotgun (WGS) entry which is preliminary data.</text>
</comment>
<accession>A0A399EX35</accession>
<evidence type="ECO:0000256" key="1">
    <source>
        <dbReference type="ARBA" id="ARBA00022670"/>
    </source>
</evidence>
<dbReference type="SUPFAM" id="SSF53187">
    <property type="entry name" value="Zn-dependent exopeptidases"/>
    <property type="match status" value="1"/>
</dbReference>
<evidence type="ECO:0000313" key="5">
    <source>
        <dbReference type="EMBL" id="RIH86841.1"/>
    </source>
</evidence>
<protein>
    <submittedName>
        <fullName evidence="5">Succinyl-diaminopimelate desuccinylase</fullName>
        <ecNumber evidence="5">3.5.1.18</ecNumber>
    </submittedName>
</protein>
<evidence type="ECO:0000256" key="3">
    <source>
        <dbReference type="ARBA" id="ARBA00022801"/>
    </source>
</evidence>
<dbReference type="GO" id="GO:0008233">
    <property type="term" value="F:peptidase activity"/>
    <property type="evidence" value="ECO:0007669"/>
    <property type="project" value="UniProtKB-KW"/>
</dbReference>
<dbReference type="AlphaFoldDB" id="A0A399EX35"/>
<proteinExistence type="predicted"/>
<dbReference type="GO" id="GO:0006508">
    <property type="term" value="P:proteolysis"/>
    <property type="evidence" value="ECO:0007669"/>
    <property type="project" value="UniProtKB-KW"/>
</dbReference>
<dbReference type="Gene3D" id="3.30.70.360">
    <property type="match status" value="1"/>
</dbReference>
<dbReference type="OrthoDB" id="9761532at2"/>
<evidence type="ECO:0000313" key="6">
    <source>
        <dbReference type="Proteomes" id="UP000265800"/>
    </source>
</evidence>
<organism evidence="5 6">
    <name type="scientific">Meiothermus luteus</name>
    <dbReference type="NCBI Taxonomy" id="2026184"/>
    <lineage>
        <taxon>Bacteria</taxon>
        <taxon>Thermotogati</taxon>
        <taxon>Deinococcota</taxon>
        <taxon>Deinococci</taxon>
        <taxon>Thermales</taxon>
        <taxon>Thermaceae</taxon>
        <taxon>Meiothermus</taxon>
    </lineage>
</organism>
<feature type="domain" description="Peptidase M20 dimerisation" evidence="4">
    <location>
        <begin position="192"/>
        <end position="351"/>
    </location>
</feature>
<name>A0A399EX35_9DEIN</name>
<dbReference type="PANTHER" id="PTHR43270">
    <property type="entry name" value="BETA-ALA-HIS DIPEPTIDASE"/>
    <property type="match status" value="1"/>
</dbReference>
<dbReference type="GO" id="GO:0009014">
    <property type="term" value="F:succinyl-diaminopimelate desuccinylase activity"/>
    <property type="evidence" value="ECO:0007669"/>
    <property type="project" value="UniProtKB-EC"/>
</dbReference>
<reference evidence="5 6" key="1">
    <citation type="submission" date="2018-08" db="EMBL/GenBank/DDBJ databases">
        <title>Meiothermus luteus KCTC 52599 genome sequencing project.</title>
        <authorList>
            <person name="Da Costa M.S."/>
            <person name="Albuquerque L."/>
            <person name="Raposo P."/>
            <person name="Froufe H.J.C."/>
            <person name="Barroso C.S."/>
            <person name="Egas C."/>
        </authorList>
    </citation>
    <scope>NUCLEOTIDE SEQUENCE [LARGE SCALE GENOMIC DNA]</scope>
    <source>
        <strain evidence="5 6">KCTC 52599</strain>
    </source>
</reference>
<dbReference type="InterPro" id="IPR002933">
    <property type="entry name" value="Peptidase_M20"/>
</dbReference>
<dbReference type="NCBIfam" id="NF006579">
    <property type="entry name" value="PRK09104.1"/>
    <property type="match status" value="1"/>
</dbReference>
<evidence type="ECO:0000259" key="4">
    <source>
        <dbReference type="Pfam" id="PF07687"/>
    </source>
</evidence>
<dbReference type="InterPro" id="IPR051458">
    <property type="entry name" value="Cyt/Met_Dipeptidase"/>
</dbReference>
<dbReference type="EMBL" id="QWKZ01000028">
    <property type="protein sequence ID" value="RIH86841.1"/>
    <property type="molecule type" value="Genomic_DNA"/>
</dbReference>
<dbReference type="NCBIfam" id="NF005914">
    <property type="entry name" value="PRK07907.1"/>
    <property type="match status" value="1"/>
</dbReference>
<dbReference type="Pfam" id="PF07687">
    <property type="entry name" value="M20_dimer"/>
    <property type="match status" value="1"/>
</dbReference>
<keyword evidence="6" id="KW-1185">Reference proteome</keyword>
<dbReference type="Gene3D" id="3.40.630.10">
    <property type="entry name" value="Zn peptidases"/>
    <property type="match status" value="1"/>
</dbReference>
<dbReference type="PANTHER" id="PTHR43270:SF12">
    <property type="entry name" value="SUCCINYL-DIAMINOPIMELATE DESUCCINYLASE"/>
    <property type="match status" value="1"/>
</dbReference>
<evidence type="ECO:0000256" key="2">
    <source>
        <dbReference type="ARBA" id="ARBA00022723"/>
    </source>
</evidence>
<dbReference type="NCBIfam" id="NF006053">
    <property type="entry name" value="PRK08201.1"/>
    <property type="match status" value="1"/>
</dbReference>
<dbReference type="InterPro" id="IPR036264">
    <property type="entry name" value="Bact_exopeptidase_dim_dom"/>
</dbReference>
<dbReference type="Pfam" id="PF01546">
    <property type="entry name" value="Peptidase_M20"/>
    <property type="match status" value="1"/>
</dbReference>
<dbReference type="Proteomes" id="UP000265800">
    <property type="component" value="Unassembled WGS sequence"/>
</dbReference>